<organism evidence="1 2">
    <name type="scientific">Clostridium kluyveri</name>
    <dbReference type="NCBI Taxonomy" id="1534"/>
    <lineage>
        <taxon>Bacteria</taxon>
        <taxon>Bacillati</taxon>
        <taxon>Bacillota</taxon>
        <taxon>Clostridia</taxon>
        <taxon>Eubacteriales</taxon>
        <taxon>Clostridiaceae</taxon>
        <taxon>Clostridium</taxon>
    </lineage>
</organism>
<gene>
    <name evidence="1" type="ORF">BS101_12200</name>
</gene>
<reference evidence="1 2" key="1">
    <citation type="submission" date="2016-12" db="EMBL/GenBank/DDBJ databases">
        <title>Complete genome sequence of Clostridium kluyveri JZZ isolated from the pit mud of a Chinese flavor liquor-making factory.</title>
        <authorList>
            <person name="Wang Y."/>
        </authorList>
    </citation>
    <scope>NUCLEOTIDE SEQUENCE [LARGE SCALE GENOMIC DNA]</scope>
    <source>
        <strain evidence="1 2">JZZ</strain>
    </source>
</reference>
<name>A0A1L5F8U7_CLOKL</name>
<evidence type="ECO:0000313" key="1">
    <source>
        <dbReference type="EMBL" id="APM39451.1"/>
    </source>
</evidence>
<sequence>MPSYESLRGIPNEVNSEVHLSKIRIEWNKFYKDIAKGKIEVTKENFLNKAKEIDEKFGDKFNPKMK</sequence>
<evidence type="ECO:0000313" key="2">
    <source>
        <dbReference type="Proteomes" id="UP000184604"/>
    </source>
</evidence>
<dbReference type="AlphaFoldDB" id="A0A1L5F8U7"/>
<accession>A0A1L5F8U7</accession>
<protein>
    <submittedName>
        <fullName evidence="1">Uncharacterized protein</fullName>
    </submittedName>
</protein>
<proteinExistence type="predicted"/>
<dbReference type="OrthoDB" id="2972467at2"/>
<dbReference type="EMBL" id="CP018335">
    <property type="protein sequence ID" value="APM39451.1"/>
    <property type="molecule type" value="Genomic_DNA"/>
</dbReference>
<dbReference type="Proteomes" id="UP000184604">
    <property type="component" value="Chromosome"/>
</dbReference>